<dbReference type="OrthoDB" id="6078387at2759"/>
<evidence type="ECO:0000313" key="3">
    <source>
        <dbReference type="EMBL" id="CAC5362308.1"/>
    </source>
</evidence>
<gene>
    <name evidence="3" type="ORF">MCOR_4107</name>
</gene>
<feature type="region of interest" description="Disordered" evidence="1">
    <location>
        <begin position="303"/>
        <end position="322"/>
    </location>
</feature>
<name>A0A6J8A6J2_MYTCO</name>
<dbReference type="AlphaFoldDB" id="A0A6J8A6J2"/>
<evidence type="ECO:0000256" key="2">
    <source>
        <dbReference type="SAM" id="Phobius"/>
    </source>
</evidence>
<feature type="region of interest" description="Disordered" evidence="1">
    <location>
        <begin position="450"/>
        <end position="513"/>
    </location>
</feature>
<feature type="compositionally biased region" description="Basic and acidic residues" evidence="1">
    <location>
        <begin position="255"/>
        <end position="270"/>
    </location>
</feature>
<reference evidence="3 4" key="1">
    <citation type="submission" date="2020-06" db="EMBL/GenBank/DDBJ databases">
        <authorList>
            <person name="Li R."/>
            <person name="Bekaert M."/>
        </authorList>
    </citation>
    <scope>NUCLEOTIDE SEQUENCE [LARGE SCALE GENOMIC DNA]</scope>
    <source>
        <strain evidence="4">wild</strain>
    </source>
</reference>
<sequence>MERLTTTMLPSNGTDIMVNKEMQVETVIVILWISGGILLIALIILLACILRTNKKGRRRSNPLRPGVFRVLESANGGVNPSYTSYDEIWTWIPVVRGDEASCPPRQETSRNVTISPASTSLASNLEPPSYSVAISTPSRPHSIPRYSSAAMAVSTATTSSYGNPVSNIASTVSISADRSGQTIVNSCSPVISSHAQRGRHHTSSHNAQIASTSGHIFTSTPISSPRINQRLMGRNEPIRNPVINSNHGNTTSSQFERDQRPHSCYEHPNDVRSPLPSRRSLFGEVNSNSTRSYSNRDRIHRNDIPTASPCQGNAQIETPPFTYDPEEGVYSYLAGSIGRRIWCDIPPSLLDEDGPPPYTRNADLRSREYYQRRPRTDRPAPLVSRGSQIAPIGIPSNGNKTISNSRGSQITPIGILSNGDKTISNSRGAQITPIGIPSNGNKTISNSRGSQITPVGIPSNGNKTISNSRGSQITPVGKPSNGNKTISNSRGSQITPIGISSNGNKTISNSRGA</sequence>
<dbReference type="EMBL" id="CACVKT020000738">
    <property type="protein sequence ID" value="CAC5362308.1"/>
    <property type="molecule type" value="Genomic_DNA"/>
</dbReference>
<keyword evidence="2" id="KW-0812">Transmembrane</keyword>
<feature type="region of interest" description="Disordered" evidence="1">
    <location>
        <begin position="372"/>
        <end position="406"/>
    </location>
</feature>
<accession>A0A6J8A6J2</accession>
<evidence type="ECO:0000313" key="4">
    <source>
        <dbReference type="Proteomes" id="UP000507470"/>
    </source>
</evidence>
<protein>
    <submittedName>
        <fullName evidence="3">Uncharacterized protein</fullName>
    </submittedName>
</protein>
<keyword evidence="2" id="KW-1133">Transmembrane helix</keyword>
<feature type="transmembrane region" description="Helical" evidence="2">
    <location>
        <begin position="27"/>
        <end position="50"/>
    </location>
</feature>
<feature type="compositionally biased region" description="Polar residues" evidence="1">
    <location>
        <begin position="109"/>
        <end position="123"/>
    </location>
</feature>
<proteinExistence type="predicted"/>
<feature type="compositionally biased region" description="Polar residues" evidence="1">
    <location>
        <begin position="396"/>
        <end position="406"/>
    </location>
</feature>
<feature type="region of interest" description="Disordered" evidence="1">
    <location>
        <begin position="237"/>
        <end position="295"/>
    </location>
</feature>
<feature type="compositionally biased region" description="Polar residues" evidence="1">
    <location>
        <begin position="242"/>
        <end position="254"/>
    </location>
</feature>
<evidence type="ECO:0000256" key="1">
    <source>
        <dbReference type="SAM" id="MobiDB-lite"/>
    </source>
</evidence>
<dbReference type="Proteomes" id="UP000507470">
    <property type="component" value="Unassembled WGS sequence"/>
</dbReference>
<keyword evidence="2" id="KW-0472">Membrane</keyword>
<organism evidence="3 4">
    <name type="scientific">Mytilus coruscus</name>
    <name type="common">Sea mussel</name>
    <dbReference type="NCBI Taxonomy" id="42192"/>
    <lineage>
        <taxon>Eukaryota</taxon>
        <taxon>Metazoa</taxon>
        <taxon>Spiralia</taxon>
        <taxon>Lophotrochozoa</taxon>
        <taxon>Mollusca</taxon>
        <taxon>Bivalvia</taxon>
        <taxon>Autobranchia</taxon>
        <taxon>Pteriomorphia</taxon>
        <taxon>Mytilida</taxon>
        <taxon>Mytiloidea</taxon>
        <taxon>Mytilidae</taxon>
        <taxon>Mytilinae</taxon>
        <taxon>Mytilus</taxon>
    </lineage>
</organism>
<keyword evidence="4" id="KW-1185">Reference proteome</keyword>
<feature type="region of interest" description="Disordered" evidence="1">
    <location>
        <begin position="102"/>
        <end position="126"/>
    </location>
</feature>